<dbReference type="GO" id="GO:0005829">
    <property type="term" value="C:cytosol"/>
    <property type="evidence" value="ECO:0007669"/>
    <property type="project" value="TreeGrafter"/>
</dbReference>
<evidence type="ECO:0000313" key="2">
    <source>
        <dbReference type="Proteomes" id="UP000052237"/>
    </source>
</evidence>
<comment type="caution">
    <text evidence="1">The sequence shown here is derived from an EMBL/GenBank/DDBJ whole genome shotgun (WGS) entry which is preliminary data.</text>
</comment>
<sequence>MKILFSPSESKTPGGELKNLDDKAFLFSNLYDKRLYALNLYNEFMKTASKDEVSKLFGLKKDFDIQKYTEDIFLKPVMKAVLRYDGVAYDYLKYRSLTQISKEFIDENVIIFSNLYGPLLAKDEVVDYKLKQGENIPGFIFDKFYKDNFSLALDEYLQDEDILDLRAGFYDKFYEIKKPYLTLKFKKDGKVVSHWAKAYRGIVLRSVALNSVLTIKDFYDLNIDGLKVCNIIRKGLKSEIVFDITI</sequence>
<proteinExistence type="predicted"/>
<dbReference type="PANTHER" id="PTHR30283:SF4">
    <property type="entry name" value="PEROXIDE STRESS RESISTANCE PROTEIN YAAA"/>
    <property type="match status" value="1"/>
</dbReference>
<dbReference type="AlphaFoldDB" id="A0A0S4R9N5"/>
<protein>
    <submittedName>
        <fullName evidence="1">UPF0246 protein YaaA</fullName>
    </submittedName>
</protein>
<reference evidence="1 2" key="1">
    <citation type="submission" date="2015-11" db="EMBL/GenBank/DDBJ databases">
        <authorList>
            <consortium name="Pathogen Informatics"/>
        </authorList>
    </citation>
    <scope>NUCLEOTIDE SEQUENCE [LARGE SCALE GENOMIC DNA]</scope>
    <source>
        <strain evidence="1 2">006A-0059</strain>
    </source>
</reference>
<dbReference type="RefSeq" id="WP_059430022.1">
    <property type="nucleotide sequence ID" value="NZ_FAVB01000001.1"/>
</dbReference>
<gene>
    <name evidence="1" type="ORF">ERS686654_00277</name>
</gene>
<dbReference type="PANTHER" id="PTHR30283">
    <property type="entry name" value="PEROXIDE STRESS RESPONSE PROTEIN YAAA"/>
    <property type="match status" value="1"/>
</dbReference>
<dbReference type="GO" id="GO:0033194">
    <property type="term" value="P:response to hydroperoxide"/>
    <property type="evidence" value="ECO:0007669"/>
    <property type="project" value="TreeGrafter"/>
</dbReference>
<dbReference type="Pfam" id="PF03883">
    <property type="entry name" value="H2O2_YaaD"/>
    <property type="match status" value="1"/>
</dbReference>
<accession>A0A0S4R9N5</accession>
<keyword evidence="2" id="KW-1185">Reference proteome</keyword>
<name>A0A0S4R9N5_CAMHY</name>
<dbReference type="Proteomes" id="UP000052237">
    <property type="component" value="Unassembled WGS sequence"/>
</dbReference>
<dbReference type="EMBL" id="FAVB01000001">
    <property type="protein sequence ID" value="CUU70790.1"/>
    <property type="molecule type" value="Genomic_DNA"/>
</dbReference>
<dbReference type="InterPro" id="IPR005583">
    <property type="entry name" value="YaaA"/>
</dbReference>
<evidence type="ECO:0000313" key="1">
    <source>
        <dbReference type="EMBL" id="CUU70790.1"/>
    </source>
</evidence>
<organism evidence="1 2">
    <name type="scientific">Campylobacter hyointestinalis subsp. hyointestinalis</name>
    <dbReference type="NCBI Taxonomy" id="91352"/>
    <lineage>
        <taxon>Bacteria</taxon>
        <taxon>Pseudomonadati</taxon>
        <taxon>Campylobacterota</taxon>
        <taxon>Epsilonproteobacteria</taxon>
        <taxon>Campylobacterales</taxon>
        <taxon>Campylobacteraceae</taxon>
        <taxon>Campylobacter</taxon>
    </lineage>
</organism>